<gene>
    <name evidence="1" type="ordered locus">XNC1_0556</name>
</gene>
<dbReference type="AlphaFoldDB" id="D3VIT0"/>
<accession>D3VIT0</accession>
<dbReference type="STRING" id="406817.XNC1_0556"/>
<dbReference type="KEGG" id="xne:XNC1_0556"/>
<dbReference type="RefSeq" id="WP_013183331.1">
    <property type="nucleotide sequence ID" value="NC_014228.1"/>
</dbReference>
<name>D3VIT0_XENNA</name>
<dbReference type="EMBL" id="FN667742">
    <property type="protein sequence ID" value="CBJ88630.1"/>
    <property type="molecule type" value="Genomic_DNA"/>
</dbReference>
<dbReference type="GeneID" id="94018847"/>
<organism evidence="1 2">
    <name type="scientific">Xenorhabdus nematophila (strain ATCC 19061 / DSM 3370 / CCUG 14189 / LMG 1036 / NCIMB 9965 / AN6)</name>
    <dbReference type="NCBI Taxonomy" id="406817"/>
    <lineage>
        <taxon>Bacteria</taxon>
        <taxon>Pseudomonadati</taxon>
        <taxon>Pseudomonadota</taxon>
        <taxon>Gammaproteobacteria</taxon>
        <taxon>Enterobacterales</taxon>
        <taxon>Morganellaceae</taxon>
        <taxon>Xenorhabdus</taxon>
    </lineage>
</organism>
<dbReference type="Proteomes" id="UP000008075">
    <property type="component" value="Chromosome"/>
</dbReference>
<reference evidence="1 2" key="1">
    <citation type="journal article" date="2011" name="PLoS ONE">
        <title>The entomopathogenic bacterial endosymbionts xenorhabdus and photorhabdus: convergent lifestyles from divergent genomes.</title>
        <authorList>
            <person name="Chaston J.M."/>
            <person name="Suen G."/>
            <person name="Tucker S.L."/>
            <person name="Andersen A.W."/>
            <person name="Bhasin A."/>
            <person name="Bode E."/>
            <person name="Bode H.B."/>
            <person name="Brachmann A.O."/>
            <person name="Cowles C.E."/>
            <person name="Cowles K.N."/>
            <person name="Darby C."/>
            <person name="de Leon L."/>
            <person name="Drace K."/>
            <person name="Du Z."/>
            <person name="Givaudan A."/>
            <person name="Herbert Tran E.E."/>
            <person name="Jewell K.A."/>
            <person name="Knack J.J."/>
            <person name="Krasomil-Osterfeld K.C."/>
            <person name="Kukor R."/>
            <person name="Lanois A."/>
            <person name="Latreille P."/>
            <person name="Leimgruber N.K."/>
            <person name="Lipke C.M."/>
            <person name="Liu R."/>
            <person name="Lu X."/>
            <person name="Martens E.C."/>
            <person name="Marri P.R."/>
            <person name="Medigue C."/>
            <person name="Menard M.L."/>
            <person name="Miller N.M."/>
            <person name="Morales-Soto N."/>
            <person name="Norton S."/>
            <person name="Ogier J.C."/>
            <person name="Orchard S.S."/>
            <person name="Park D."/>
            <person name="Park Y."/>
            <person name="Qurollo B.A."/>
            <person name="Sugar D.R."/>
            <person name="Richards G.R."/>
            <person name="Rouy Z."/>
            <person name="Slominski B."/>
            <person name="Slominski K."/>
            <person name="Snyder H."/>
            <person name="Tjaden B.C."/>
            <person name="van der Hoeven R."/>
            <person name="Welch R.D."/>
            <person name="Wheeler C."/>
            <person name="Xiang B."/>
            <person name="Barbazuk B."/>
            <person name="Gaudriault S."/>
            <person name="Goodner B."/>
            <person name="Slater S.C."/>
            <person name="Forst S."/>
            <person name="Goldman B.S."/>
            <person name="Goodrich-Blair H."/>
        </authorList>
    </citation>
    <scope>NUCLEOTIDE SEQUENCE [LARGE SCALE GENOMIC DNA]</scope>
    <source>
        <strain evidence="2">ATCC 19061 / DSM 3370 / CCUG 14189 / LMG 1036 / NCIMB 9965 / AN6</strain>
    </source>
</reference>
<sequence length="124" mass="14413">MIKSQKWKNILKNKKLLKKKKAKQLASEYVVKNFLHHLDKRGEEEIFQYAAQISIPYIRKSVSEFSEDWNEKIVKPAMDLYAATYSLISVLKNISASEETVVSVMAKSLFDDNYSRIIILCHNT</sequence>
<proteinExistence type="predicted"/>
<protein>
    <submittedName>
        <fullName evidence="1">Uncharacterized protein</fullName>
    </submittedName>
</protein>
<evidence type="ECO:0000313" key="2">
    <source>
        <dbReference type="Proteomes" id="UP000008075"/>
    </source>
</evidence>
<evidence type="ECO:0000313" key="1">
    <source>
        <dbReference type="EMBL" id="CBJ88630.1"/>
    </source>
</evidence>
<keyword evidence="2" id="KW-1185">Reference proteome</keyword>
<dbReference type="HOGENOM" id="CLU_2003027_0_0_6"/>